<organism evidence="1 2">
    <name type="scientific">Leisingera aquaemixtae</name>
    <dbReference type="NCBI Taxonomy" id="1396826"/>
    <lineage>
        <taxon>Bacteria</taxon>
        <taxon>Pseudomonadati</taxon>
        <taxon>Pseudomonadota</taxon>
        <taxon>Alphaproteobacteria</taxon>
        <taxon>Rhodobacterales</taxon>
        <taxon>Roseobacteraceae</taxon>
        <taxon>Leisingera</taxon>
    </lineage>
</organism>
<sequence>MKKPDRRTVPEILQHPRWDPLAATLNMRAVTAPQLRVLDDFLAFIEGRRIASIWELSVSDCLSFDAGYRSANRLRALKKAMQAVFPAQPAILVLTDAIRRKEAQTRKPAATAPRRRKLRVSIPEEELPEHWKSALADMAAGFDGDGVIAPSPKMIPTYRMKLRQLACSARKAGVPEEISVGAVKAFTRDMRGRGLAAATQLASFSALKKCARYVGADQEAQELLSELIRRAEEQTRKAPKKKYEKLQKTGYSPVAIINQADDLLKEAQALTCPCAQQARRNTAAALALFSVLPVRLADTRLVFGEHLSWRQGRYELHITLSKDDETYDAEIDPRLNVFIDALILRGCDEAWLDQMRNGCLKSNRPLFIRNDGVGVGYNYISDCWRSVFGTGEHIARTILHTFLGIELGAAGTDMALAANGQKSPRTAADYQDQMVAKAQRLQGQKAFEDMVGGVNLKLFEFT</sequence>
<dbReference type="RefSeq" id="WP_259963426.1">
    <property type="nucleotide sequence ID" value="NZ_CP081051.1"/>
</dbReference>
<evidence type="ECO:0000313" key="2">
    <source>
        <dbReference type="Proteomes" id="UP001058514"/>
    </source>
</evidence>
<proteinExistence type="predicted"/>
<accession>A0ABY5WEL8</accession>
<dbReference type="EMBL" id="CP081051">
    <property type="protein sequence ID" value="UWQ39906.1"/>
    <property type="molecule type" value="Genomic_DNA"/>
</dbReference>
<name>A0ABY5WEL8_9RHOB</name>
<dbReference type="Proteomes" id="UP001058514">
    <property type="component" value="Chromosome"/>
</dbReference>
<evidence type="ECO:0000313" key="1">
    <source>
        <dbReference type="EMBL" id="UWQ39906.1"/>
    </source>
</evidence>
<protein>
    <recommendedName>
        <fullName evidence="3">Core-binding (CB) domain-containing protein</fullName>
    </recommendedName>
</protein>
<reference evidence="1" key="1">
    <citation type="submission" date="2021-08" db="EMBL/GenBank/DDBJ databases">
        <authorList>
            <person name="Nwanade C."/>
            <person name="Wang M."/>
            <person name="Masoudi A."/>
            <person name="Yu Z."/>
            <person name="Liu J."/>
        </authorList>
    </citation>
    <scope>NUCLEOTIDE SEQUENCE</scope>
    <source>
        <strain evidence="1">S166</strain>
    </source>
</reference>
<evidence type="ECO:0008006" key="3">
    <source>
        <dbReference type="Google" id="ProtNLM"/>
    </source>
</evidence>
<gene>
    <name evidence="1" type="ORF">K3718_09915</name>
</gene>
<keyword evidence="2" id="KW-1185">Reference proteome</keyword>